<evidence type="ECO:0000256" key="9">
    <source>
        <dbReference type="ARBA" id="ARBA00030865"/>
    </source>
</evidence>
<dbReference type="AlphaFoldDB" id="A0AAV0B4G1"/>
<dbReference type="PANTHER" id="PTHR43311:SF2">
    <property type="entry name" value="GLUTAMATE--TRNA LIGASE, MITOCHONDRIAL-RELATED"/>
    <property type="match status" value="1"/>
</dbReference>
<dbReference type="CDD" id="cd00808">
    <property type="entry name" value="GluRS_core"/>
    <property type="match status" value="1"/>
</dbReference>
<sequence>MLIINLRGRTLRTISESTIGSSCLSDVQTIRGIRTLVSQEPQKSDVRLRFAPSPTGFLHLGGLRTALLNKIFSESFKGSWILRVEDTDRSRYVDGSVESLLRTLDWANLDYHEGPDRPGNYGPYIQSHRTSIYNSYIDRLLESKQAYRCFCSQERLKEMRLAFKSSNINLTYDRRCLSLTEDEIRARISKGTSHVIRFKNPNLPISFKDLVYGEMSFRNDQQDDAILIKSDGMPTYHFANVIDDHTMKISHVLRGEEWLSSTPKHIALYRALGFKPPEFVHLPLLINQDGSKLSKRFGDVRVEDYIEKGYEPEALLNFVGLMGLNHAKTSRTKGFEKAEGGLKLSGEDVRSDFMSVEQMIKNFEISSICKQRSIVSLSKLDHLNQQHLNRLIVESQRSIKHTEEVEQDERREQEVLSQRRKRLICRTVELLKLRDATGRTTVDERYILDVLYLVKDRLNFFSDLSYFVYHFFYLPDLTTLESREMRRSIDLDHQSFDCLNVEDVSVKLNDVYQGLVNRESVLKSLNKREYMKLLRYCLTGKKVGVSVSETISVLGNSKTVERLKASNVK</sequence>
<dbReference type="GO" id="GO:0000049">
    <property type="term" value="F:tRNA binding"/>
    <property type="evidence" value="ECO:0007669"/>
    <property type="project" value="InterPro"/>
</dbReference>
<dbReference type="Gene3D" id="3.40.50.620">
    <property type="entry name" value="HUPs"/>
    <property type="match status" value="1"/>
</dbReference>
<keyword evidence="15" id="KW-1185">Reference proteome</keyword>
<gene>
    <name evidence="14" type="ORF">PPACK8108_LOCUS12750</name>
</gene>
<dbReference type="PROSITE" id="PS00178">
    <property type="entry name" value="AA_TRNA_LIGASE_I"/>
    <property type="match status" value="1"/>
</dbReference>
<proteinExistence type="inferred from homology"/>
<evidence type="ECO:0000256" key="1">
    <source>
        <dbReference type="ARBA" id="ARBA00004173"/>
    </source>
</evidence>
<keyword evidence="7 11" id="KW-0648">Protein biosynthesis</keyword>
<dbReference type="InterPro" id="IPR033910">
    <property type="entry name" value="GluRS_core"/>
</dbReference>
<dbReference type="InterPro" id="IPR004527">
    <property type="entry name" value="Glu-tRNA-ligase_bac/mito"/>
</dbReference>
<dbReference type="Pfam" id="PF19269">
    <property type="entry name" value="Anticodon_2"/>
    <property type="match status" value="1"/>
</dbReference>
<dbReference type="InterPro" id="IPR001412">
    <property type="entry name" value="aa-tRNA-synth_I_CS"/>
</dbReference>
<protein>
    <recommendedName>
        <fullName evidence="10">Glutamate--tRNA ligase, mitochondrial</fullName>
        <ecNumber evidence="3">6.1.1.17</ecNumber>
    </recommendedName>
    <alternativeName>
        <fullName evidence="9">Glutamyl-tRNA synthetase</fullName>
    </alternativeName>
</protein>
<evidence type="ECO:0000256" key="11">
    <source>
        <dbReference type="RuleBase" id="RU363037"/>
    </source>
</evidence>
<evidence type="ECO:0000259" key="13">
    <source>
        <dbReference type="Pfam" id="PF19269"/>
    </source>
</evidence>
<keyword evidence="6 11" id="KW-0067">ATP-binding</keyword>
<dbReference type="FunFam" id="3.40.50.620:FF:000045">
    <property type="entry name" value="Glutamate--tRNA ligase, mitochondrial"/>
    <property type="match status" value="1"/>
</dbReference>
<evidence type="ECO:0000256" key="4">
    <source>
        <dbReference type="ARBA" id="ARBA00022598"/>
    </source>
</evidence>
<evidence type="ECO:0000256" key="2">
    <source>
        <dbReference type="ARBA" id="ARBA00007894"/>
    </source>
</evidence>
<evidence type="ECO:0000256" key="6">
    <source>
        <dbReference type="ARBA" id="ARBA00022840"/>
    </source>
</evidence>
<dbReference type="PRINTS" id="PR00987">
    <property type="entry name" value="TRNASYNTHGLU"/>
</dbReference>
<comment type="subcellular location">
    <subcellularLocation>
        <location evidence="1">Mitochondrion</location>
    </subcellularLocation>
</comment>
<dbReference type="Pfam" id="PF00749">
    <property type="entry name" value="tRNA-synt_1c"/>
    <property type="match status" value="1"/>
</dbReference>
<dbReference type="SUPFAM" id="SSF52374">
    <property type="entry name" value="Nucleotidylyl transferase"/>
    <property type="match status" value="1"/>
</dbReference>
<dbReference type="Gene3D" id="1.10.10.350">
    <property type="match status" value="1"/>
</dbReference>
<dbReference type="InterPro" id="IPR008925">
    <property type="entry name" value="aa_tRNA-synth_I_cd-bd_sf"/>
</dbReference>
<dbReference type="GO" id="GO:0006424">
    <property type="term" value="P:glutamyl-tRNA aminoacylation"/>
    <property type="evidence" value="ECO:0007669"/>
    <property type="project" value="InterPro"/>
</dbReference>
<dbReference type="GO" id="GO:0008270">
    <property type="term" value="F:zinc ion binding"/>
    <property type="evidence" value="ECO:0007669"/>
    <property type="project" value="InterPro"/>
</dbReference>
<comment type="caution">
    <text evidence="14">The sequence shown here is derived from an EMBL/GenBank/DDBJ whole genome shotgun (WGS) entry which is preliminary data.</text>
</comment>
<feature type="domain" description="Aminoacyl-tRNA synthetase class I anticodon-binding" evidence="13">
    <location>
        <begin position="440"/>
        <end position="565"/>
    </location>
</feature>
<feature type="domain" description="Glutamyl/glutaminyl-tRNA synthetase class Ib catalytic" evidence="12">
    <location>
        <begin position="46"/>
        <end position="329"/>
    </location>
</feature>
<dbReference type="EMBL" id="CALTRL010003110">
    <property type="protein sequence ID" value="CAH7677580.1"/>
    <property type="molecule type" value="Genomic_DNA"/>
</dbReference>
<dbReference type="InterPro" id="IPR049940">
    <property type="entry name" value="GluQ/Sye"/>
</dbReference>
<dbReference type="GO" id="GO:0005739">
    <property type="term" value="C:mitochondrion"/>
    <property type="evidence" value="ECO:0007669"/>
    <property type="project" value="UniProtKB-SubCell"/>
</dbReference>
<evidence type="ECO:0000256" key="10">
    <source>
        <dbReference type="ARBA" id="ARBA00072917"/>
    </source>
</evidence>
<dbReference type="GO" id="GO:0004818">
    <property type="term" value="F:glutamate-tRNA ligase activity"/>
    <property type="evidence" value="ECO:0007669"/>
    <property type="project" value="UniProtKB-EC"/>
</dbReference>
<dbReference type="GO" id="GO:0005524">
    <property type="term" value="F:ATP binding"/>
    <property type="evidence" value="ECO:0007669"/>
    <property type="project" value="UniProtKB-KW"/>
</dbReference>
<evidence type="ECO:0000256" key="5">
    <source>
        <dbReference type="ARBA" id="ARBA00022741"/>
    </source>
</evidence>
<dbReference type="InterPro" id="IPR014729">
    <property type="entry name" value="Rossmann-like_a/b/a_fold"/>
</dbReference>
<dbReference type="InterPro" id="IPR000924">
    <property type="entry name" value="Glu/Gln-tRNA-synth"/>
</dbReference>
<evidence type="ECO:0000313" key="14">
    <source>
        <dbReference type="EMBL" id="CAH7677580.1"/>
    </source>
</evidence>
<dbReference type="InterPro" id="IPR020751">
    <property type="entry name" value="aa-tRNA-synth_I_codon-bd_sub2"/>
</dbReference>
<dbReference type="Proteomes" id="UP001153365">
    <property type="component" value="Unassembled WGS sequence"/>
</dbReference>
<reference evidence="14" key="1">
    <citation type="submission" date="2022-06" db="EMBL/GenBank/DDBJ databases">
        <authorList>
            <consortium name="SYNGENTA / RWTH Aachen University"/>
        </authorList>
    </citation>
    <scope>NUCLEOTIDE SEQUENCE</scope>
</reference>
<evidence type="ECO:0000256" key="7">
    <source>
        <dbReference type="ARBA" id="ARBA00022917"/>
    </source>
</evidence>
<organism evidence="14 15">
    <name type="scientific">Phakopsora pachyrhizi</name>
    <name type="common">Asian soybean rust disease fungus</name>
    <dbReference type="NCBI Taxonomy" id="170000"/>
    <lineage>
        <taxon>Eukaryota</taxon>
        <taxon>Fungi</taxon>
        <taxon>Dikarya</taxon>
        <taxon>Basidiomycota</taxon>
        <taxon>Pucciniomycotina</taxon>
        <taxon>Pucciniomycetes</taxon>
        <taxon>Pucciniales</taxon>
        <taxon>Phakopsoraceae</taxon>
        <taxon>Phakopsora</taxon>
    </lineage>
</organism>
<dbReference type="NCBIfam" id="TIGR00464">
    <property type="entry name" value="gltX_bact"/>
    <property type="match status" value="1"/>
</dbReference>
<keyword evidence="8 11" id="KW-0030">Aminoacyl-tRNA synthetase</keyword>
<comment type="similarity">
    <text evidence="2">Belongs to the class-I aminoacyl-tRNA synthetase family. Glutamate--tRNA ligase type 1 subfamily.</text>
</comment>
<dbReference type="HAMAP" id="MF_00022">
    <property type="entry name" value="Glu_tRNA_synth_type1"/>
    <property type="match status" value="1"/>
</dbReference>
<keyword evidence="5 11" id="KW-0547">Nucleotide-binding</keyword>
<accession>A0AAV0B4G1</accession>
<evidence type="ECO:0000313" key="15">
    <source>
        <dbReference type="Proteomes" id="UP001153365"/>
    </source>
</evidence>
<keyword evidence="4 11" id="KW-0436">Ligase</keyword>
<evidence type="ECO:0000256" key="8">
    <source>
        <dbReference type="ARBA" id="ARBA00023146"/>
    </source>
</evidence>
<dbReference type="EC" id="6.1.1.17" evidence="3"/>
<evidence type="ECO:0000259" key="12">
    <source>
        <dbReference type="Pfam" id="PF00749"/>
    </source>
</evidence>
<dbReference type="InterPro" id="IPR045462">
    <property type="entry name" value="aa-tRNA-synth_I_cd-bd"/>
</dbReference>
<dbReference type="SUPFAM" id="SSF48163">
    <property type="entry name" value="An anticodon-binding domain of class I aminoacyl-tRNA synthetases"/>
    <property type="match status" value="1"/>
</dbReference>
<dbReference type="InterPro" id="IPR020058">
    <property type="entry name" value="Glu/Gln-tRNA-synth_Ib_cat-dom"/>
</dbReference>
<dbReference type="PANTHER" id="PTHR43311">
    <property type="entry name" value="GLUTAMATE--TRNA LIGASE"/>
    <property type="match status" value="1"/>
</dbReference>
<name>A0AAV0B4G1_PHAPC</name>
<evidence type="ECO:0000256" key="3">
    <source>
        <dbReference type="ARBA" id="ARBA00012835"/>
    </source>
</evidence>